<dbReference type="NCBIfam" id="TIGR00217">
    <property type="entry name" value="malQ"/>
    <property type="match status" value="1"/>
</dbReference>
<keyword evidence="13" id="KW-1185">Reference proteome</keyword>
<sequence>MNESALRRKLAEAAGLILEWTDSEGCVQYLGPDIQGLLLPLLGFPAGNEEEIRSSLKELERLRHPESPAQLPPLITADQGCAITLPCPLAPATHYVIELESGQRQEGRADKKGRIPAVAEAGYHQLTISGSGLTLAVAPARCFSVGETAVKDAAAHSGDQPARLWGLAAQLYSLRRPGDGGAGDTRALEDLCRSAAGEGAAAVTVSPTHAMFSSDPGHYGPYSPSSRLLRNALYCAPETIFGESRVQAAIARCGLEQRLENLESLALIDWPAVGRAKLAWLRALYEDFAEGGCSNDSALYQQFMEFREHGGETLEDHCRFEALSASQGPGSWRSWPAKFRDPGSTAVARFAREQAGEVGFHAFLQWLVADGLQRAQDAARDAGMAIGLIADLAVGANDSGSQAWSRQAEMLTGVSIGAPPDSFNVHGQDWGLCSFSPHGLIRSGFRSFIDMLRANFAQAGGLRIDHILGFLRLWLVPAGKRPDQGGYVRFPLEDMLRLTTLESVRHEAIVIGEDLGTVAPGFRERLSDRNILGMNVLWFERNNVQGFRPPGLWSPAAMAMTSTHDLPTVAGWWAGRDIEWREKFDLLPETETAESEQKTRAKDRARLARALGLPVQPDTEELQASGLPVGRVLAGCAQHLGRTPSPLAILPVEDLLGLEEQANLPGTITEHPNWRRRWSPDSQGMLSVEQVSQRLGELDRNRIGSRSPPPSSDSGTGGS</sequence>
<dbReference type="EMBL" id="BMXV01000005">
    <property type="protein sequence ID" value="GGY76921.1"/>
    <property type="molecule type" value="Genomic_DNA"/>
</dbReference>
<dbReference type="SUPFAM" id="SSF51445">
    <property type="entry name" value="(Trans)glycosidases"/>
    <property type="match status" value="1"/>
</dbReference>
<protein>
    <recommendedName>
        <fullName evidence="4 10">4-alpha-glucanotransferase</fullName>
        <ecNumber evidence="3 10">2.4.1.25</ecNumber>
    </recommendedName>
    <alternativeName>
        <fullName evidence="8 10">Amylomaltase</fullName>
    </alternativeName>
    <alternativeName>
        <fullName evidence="9 10">Disproportionating enzyme</fullName>
    </alternativeName>
</protein>
<dbReference type="Pfam" id="PF02446">
    <property type="entry name" value="Glyco_hydro_77"/>
    <property type="match status" value="1"/>
</dbReference>
<keyword evidence="7 10" id="KW-0119">Carbohydrate metabolism</keyword>
<evidence type="ECO:0000256" key="2">
    <source>
        <dbReference type="ARBA" id="ARBA00005684"/>
    </source>
</evidence>
<proteinExistence type="inferred from homology"/>
<comment type="similarity">
    <text evidence="2 10">Belongs to the disproportionating enzyme family.</text>
</comment>
<keyword evidence="6 10" id="KW-0808">Transferase</keyword>
<dbReference type="Proteomes" id="UP000601597">
    <property type="component" value="Unassembled WGS sequence"/>
</dbReference>
<reference evidence="13" key="1">
    <citation type="journal article" date="2019" name="Int. J. Syst. Evol. Microbiol.">
        <title>The Global Catalogue of Microorganisms (GCM) 10K type strain sequencing project: providing services to taxonomists for standard genome sequencing and annotation.</title>
        <authorList>
            <consortium name="The Broad Institute Genomics Platform"/>
            <consortium name="The Broad Institute Genome Sequencing Center for Infectious Disease"/>
            <person name="Wu L."/>
            <person name="Ma J."/>
        </authorList>
    </citation>
    <scope>NUCLEOTIDE SEQUENCE [LARGE SCALE GENOMIC DNA]</scope>
    <source>
        <strain evidence="13">KCTC 22280</strain>
    </source>
</reference>
<dbReference type="PANTHER" id="PTHR32438:SF5">
    <property type="entry name" value="4-ALPHA-GLUCANOTRANSFERASE DPE1, CHLOROPLASTIC_AMYLOPLASTIC"/>
    <property type="match status" value="1"/>
</dbReference>
<feature type="region of interest" description="Disordered" evidence="11">
    <location>
        <begin position="690"/>
        <end position="719"/>
    </location>
</feature>
<dbReference type="RefSeq" id="WP_189576998.1">
    <property type="nucleotide sequence ID" value="NZ_BMXV01000005.1"/>
</dbReference>
<dbReference type="InterPro" id="IPR003385">
    <property type="entry name" value="Glyco_hydro_77"/>
</dbReference>
<evidence type="ECO:0000256" key="3">
    <source>
        <dbReference type="ARBA" id="ARBA00012560"/>
    </source>
</evidence>
<evidence type="ECO:0000313" key="12">
    <source>
        <dbReference type="EMBL" id="GGY76921.1"/>
    </source>
</evidence>
<organism evidence="12 13">
    <name type="scientific">Marinobacter zhanjiangensis</name>
    <dbReference type="NCBI Taxonomy" id="578215"/>
    <lineage>
        <taxon>Bacteria</taxon>
        <taxon>Pseudomonadati</taxon>
        <taxon>Pseudomonadota</taxon>
        <taxon>Gammaproteobacteria</taxon>
        <taxon>Pseudomonadales</taxon>
        <taxon>Marinobacteraceae</taxon>
        <taxon>Marinobacter</taxon>
    </lineage>
</organism>
<evidence type="ECO:0000256" key="4">
    <source>
        <dbReference type="ARBA" id="ARBA00020295"/>
    </source>
</evidence>
<evidence type="ECO:0000313" key="13">
    <source>
        <dbReference type="Proteomes" id="UP000601597"/>
    </source>
</evidence>
<dbReference type="Gene3D" id="3.20.20.80">
    <property type="entry name" value="Glycosidases"/>
    <property type="match status" value="1"/>
</dbReference>
<name>A0ABQ3B3T4_9GAMM</name>
<evidence type="ECO:0000256" key="9">
    <source>
        <dbReference type="ARBA" id="ARBA00031501"/>
    </source>
</evidence>
<dbReference type="PANTHER" id="PTHR32438">
    <property type="entry name" value="4-ALPHA-GLUCANOTRANSFERASE DPE1, CHLOROPLASTIC/AMYLOPLASTIC"/>
    <property type="match status" value="1"/>
</dbReference>
<evidence type="ECO:0000256" key="11">
    <source>
        <dbReference type="SAM" id="MobiDB-lite"/>
    </source>
</evidence>
<evidence type="ECO:0000256" key="6">
    <source>
        <dbReference type="ARBA" id="ARBA00022679"/>
    </source>
</evidence>
<evidence type="ECO:0000256" key="8">
    <source>
        <dbReference type="ARBA" id="ARBA00031423"/>
    </source>
</evidence>
<dbReference type="EC" id="2.4.1.25" evidence="3 10"/>
<comment type="caution">
    <text evidence="12">The sequence shown here is derived from an EMBL/GenBank/DDBJ whole genome shotgun (WGS) entry which is preliminary data.</text>
</comment>
<evidence type="ECO:0000256" key="5">
    <source>
        <dbReference type="ARBA" id="ARBA00022676"/>
    </source>
</evidence>
<comment type="catalytic activity">
    <reaction evidence="1 10">
        <text>Transfers a segment of a (1-&gt;4)-alpha-D-glucan to a new position in an acceptor, which may be glucose or a (1-&gt;4)-alpha-D-glucan.</text>
        <dbReference type="EC" id="2.4.1.25"/>
    </reaction>
</comment>
<evidence type="ECO:0000256" key="1">
    <source>
        <dbReference type="ARBA" id="ARBA00000439"/>
    </source>
</evidence>
<accession>A0ABQ3B3T4</accession>
<keyword evidence="5 10" id="KW-0328">Glycosyltransferase</keyword>
<dbReference type="InterPro" id="IPR017853">
    <property type="entry name" value="GH"/>
</dbReference>
<evidence type="ECO:0000256" key="10">
    <source>
        <dbReference type="RuleBase" id="RU361207"/>
    </source>
</evidence>
<evidence type="ECO:0000256" key="7">
    <source>
        <dbReference type="ARBA" id="ARBA00023277"/>
    </source>
</evidence>
<gene>
    <name evidence="12" type="ORF">GCM10007071_25610</name>
</gene>